<dbReference type="EMBL" id="KB309301">
    <property type="protein sequence ID" value="ELT94817.1"/>
    <property type="molecule type" value="Genomic_DNA"/>
</dbReference>
<dbReference type="STRING" id="283909.R7TMT6"/>
<dbReference type="AlphaFoldDB" id="R7TMT6"/>
<dbReference type="OrthoDB" id="10041630at2759"/>
<dbReference type="HOGENOM" id="CLU_026578_2_1_1"/>
<evidence type="ECO:0000256" key="5">
    <source>
        <dbReference type="ARBA" id="ARBA00023136"/>
    </source>
</evidence>
<accession>R7TMT6</accession>
<keyword evidence="11" id="KW-1185">Reference proteome</keyword>
<feature type="transmembrane region" description="Helical" evidence="7">
    <location>
        <begin position="219"/>
        <end position="235"/>
    </location>
</feature>
<dbReference type="EnsemblMetazoa" id="CapteT20302">
    <property type="protein sequence ID" value="CapteP20302"/>
    <property type="gene ID" value="CapteG20302"/>
</dbReference>
<sequence length="438" mass="49817">MFGLGHLTRGQRLMLGMFVLLLVDVIWVVSSEVTKYVMRDKQYGKPFFSTYLSTSMFTLYLSGFIFWRNWWIQCRKNGGSPIFVPLRSEDKVPSGTESDDTTNFKNFRSVRFSNLSEVRHLSELQAEDATLARMSFAAYNRAEEVRIKAASRLTVRQIAKVAGLFCILFFFCHLAIEEALHDADTGLVHVLSSTSGVFTLILAAIFPSTSGDRITLSKIVAVIISIGGVVLVTFSNKEFTSDVPLGALWSLLGALLYAIYLVLLRRRVDNEDKLNMPMFLGFVGVFAVLLFWPGFFIVHFTKTESFEWPNSIQWIFLVTNGLIGTVLSELLWLWACFLTSTLVATLALGLIIPMTMIADMYFKEASYNWMFYTGIGPLFLSFFGVSILCFYENWDPVYVCIKRSLQFICRRRIIARIRDMDMEQTETLIGINSDRVDS</sequence>
<evidence type="ECO:0000256" key="2">
    <source>
        <dbReference type="ARBA" id="ARBA00007863"/>
    </source>
</evidence>
<reference evidence="11" key="1">
    <citation type="submission" date="2012-12" db="EMBL/GenBank/DDBJ databases">
        <authorList>
            <person name="Hellsten U."/>
            <person name="Grimwood J."/>
            <person name="Chapman J.A."/>
            <person name="Shapiro H."/>
            <person name="Aerts A."/>
            <person name="Otillar R.P."/>
            <person name="Terry A.Y."/>
            <person name="Boore J.L."/>
            <person name="Simakov O."/>
            <person name="Marletaz F."/>
            <person name="Cho S.-J."/>
            <person name="Edsinger-Gonzales E."/>
            <person name="Havlak P."/>
            <person name="Kuo D.-H."/>
            <person name="Larsson T."/>
            <person name="Lv J."/>
            <person name="Arendt D."/>
            <person name="Savage R."/>
            <person name="Osoegawa K."/>
            <person name="de Jong P."/>
            <person name="Lindberg D.R."/>
            <person name="Seaver E.C."/>
            <person name="Weisblat D.A."/>
            <person name="Putnam N.H."/>
            <person name="Grigoriev I.V."/>
            <person name="Rokhsar D.S."/>
        </authorList>
    </citation>
    <scope>NUCLEOTIDE SEQUENCE</scope>
    <source>
        <strain evidence="11">I ESC-2004</strain>
    </source>
</reference>
<gene>
    <name evidence="9" type="ORF">CAPTEDRAFT_20302</name>
</gene>
<feature type="transmembrane region" description="Helical" evidence="7">
    <location>
        <begin position="312"/>
        <end position="335"/>
    </location>
</feature>
<evidence type="ECO:0000313" key="10">
    <source>
        <dbReference type="EnsemblMetazoa" id="CapteP20302"/>
    </source>
</evidence>
<feature type="transmembrane region" description="Helical" evidence="7">
    <location>
        <begin position="247"/>
        <end position="264"/>
    </location>
</feature>
<feature type="transmembrane region" description="Helical" evidence="7">
    <location>
        <begin position="158"/>
        <end position="176"/>
    </location>
</feature>
<feature type="domain" description="EamA" evidence="8">
    <location>
        <begin position="245"/>
        <end position="386"/>
    </location>
</feature>
<dbReference type="Pfam" id="PF00892">
    <property type="entry name" value="EamA"/>
    <property type="match status" value="1"/>
</dbReference>
<dbReference type="PANTHER" id="PTHR23051">
    <property type="entry name" value="SOLUTE CARRIER FAMILY 35, MEMBER F5"/>
    <property type="match status" value="1"/>
</dbReference>
<dbReference type="EMBL" id="AMQN01012114">
    <property type="status" value="NOT_ANNOTATED_CDS"/>
    <property type="molecule type" value="Genomic_DNA"/>
</dbReference>
<evidence type="ECO:0000256" key="1">
    <source>
        <dbReference type="ARBA" id="ARBA00004141"/>
    </source>
</evidence>
<evidence type="ECO:0000256" key="3">
    <source>
        <dbReference type="ARBA" id="ARBA00022692"/>
    </source>
</evidence>
<dbReference type="GO" id="GO:0016020">
    <property type="term" value="C:membrane"/>
    <property type="evidence" value="ECO:0007669"/>
    <property type="project" value="UniProtKB-SubCell"/>
</dbReference>
<dbReference type="InterPro" id="IPR037185">
    <property type="entry name" value="EmrE-like"/>
</dbReference>
<keyword evidence="4 7" id="KW-1133">Transmembrane helix</keyword>
<dbReference type="PANTHER" id="PTHR23051:SF0">
    <property type="entry name" value="SOLUTE CARRIER FAMILY 35 MEMBER F5"/>
    <property type="match status" value="1"/>
</dbReference>
<evidence type="ECO:0000256" key="4">
    <source>
        <dbReference type="ARBA" id="ARBA00022989"/>
    </source>
</evidence>
<feature type="transmembrane region" description="Helical" evidence="7">
    <location>
        <begin position="342"/>
        <end position="363"/>
    </location>
</feature>
<evidence type="ECO:0000259" key="8">
    <source>
        <dbReference type="Pfam" id="PF00892"/>
    </source>
</evidence>
<feature type="transmembrane region" description="Helical" evidence="7">
    <location>
        <begin position="12"/>
        <end position="30"/>
    </location>
</feature>
<dbReference type="Proteomes" id="UP000014760">
    <property type="component" value="Unassembled WGS sequence"/>
</dbReference>
<comment type="subcellular location">
    <subcellularLocation>
        <location evidence="1">Membrane</location>
        <topology evidence="1">Multi-pass membrane protein</topology>
    </subcellularLocation>
</comment>
<keyword evidence="5 7" id="KW-0472">Membrane</keyword>
<protein>
    <recommendedName>
        <fullName evidence="6">Solute carrier family 35 member F5</fullName>
    </recommendedName>
</protein>
<dbReference type="OMA" id="MYGVYTI"/>
<organism evidence="9">
    <name type="scientific">Capitella teleta</name>
    <name type="common">Polychaete worm</name>
    <dbReference type="NCBI Taxonomy" id="283909"/>
    <lineage>
        <taxon>Eukaryota</taxon>
        <taxon>Metazoa</taxon>
        <taxon>Spiralia</taxon>
        <taxon>Lophotrochozoa</taxon>
        <taxon>Annelida</taxon>
        <taxon>Polychaeta</taxon>
        <taxon>Sedentaria</taxon>
        <taxon>Scolecida</taxon>
        <taxon>Capitellidae</taxon>
        <taxon>Capitella</taxon>
    </lineage>
</organism>
<reference evidence="10" key="3">
    <citation type="submission" date="2015-06" db="UniProtKB">
        <authorList>
            <consortium name="EnsemblMetazoa"/>
        </authorList>
    </citation>
    <scope>IDENTIFICATION</scope>
</reference>
<evidence type="ECO:0000313" key="9">
    <source>
        <dbReference type="EMBL" id="ELT94817.1"/>
    </source>
</evidence>
<feature type="transmembrane region" description="Helical" evidence="7">
    <location>
        <begin position="369"/>
        <end position="391"/>
    </location>
</feature>
<dbReference type="FunCoup" id="R7TMT6">
    <property type="interactions" value="1458"/>
</dbReference>
<dbReference type="SUPFAM" id="SSF103481">
    <property type="entry name" value="Multidrug resistance efflux transporter EmrE"/>
    <property type="match status" value="1"/>
</dbReference>
<feature type="transmembrane region" description="Helical" evidence="7">
    <location>
        <begin position="276"/>
        <end position="300"/>
    </location>
</feature>
<feature type="transmembrane region" description="Helical" evidence="7">
    <location>
        <begin position="50"/>
        <end position="67"/>
    </location>
</feature>
<keyword evidence="3 7" id="KW-0812">Transmembrane</keyword>
<proteinExistence type="inferred from homology"/>
<evidence type="ECO:0000256" key="7">
    <source>
        <dbReference type="SAM" id="Phobius"/>
    </source>
</evidence>
<feature type="transmembrane region" description="Helical" evidence="7">
    <location>
        <begin position="188"/>
        <end position="207"/>
    </location>
</feature>
<name>R7TMT6_CAPTE</name>
<comment type="similarity">
    <text evidence="2">Belongs to the SLC35F solute transporter family.</text>
</comment>
<evidence type="ECO:0000256" key="6">
    <source>
        <dbReference type="ARBA" id="ARBA00040744"/>
    </source>
</evidence>
<evidence type="ECO:0000313" key="11">
    <source>
        <dbReference type="Proteomes" id="UP000014760"/>
    </source>
</evidence>
<dbReference type="InterPro" id="IPR000620">
    <property type="entry name" value="EamA_dom"/>
</dbReference>
<reference evidence="9 11" key="2">
    <citation type="journal article" date="2013" name="Nature">
        <title>Insights into bilaterian evolution from three spiralian genomes.</title>
        <authorList>
            <person name="Simakov O."/>
            <person name="Marletaz F."/>
            <person name="Cho S.J."/>
            <person name="Edsinger-Gonzales E."/>
            <person name="Havlak P."/>
            <person name="Hellsten U."/>
            <person name="Kuo D.H."/>
            <person name="Larsson T."/>
            <person name="Lv J."/>
            <person name="Arendt D."/>
            <person name="Savage R."/>
            <person name="Osoegawa K."/>
            <person name="de Jong P."/>
            <person name="Grimwood J."/>
            <person name="Chapman J.A."/>
            <person name="Shapiro H."/>
            <person name="Aerts A."/>
            <person name="Otillar R.P."/>
            <person name="Terry A.Y."/>
            <person name="Boore J.L."/>
            <person name="Grigoriev I.V."/>
            <person name="Lindberg D.R."/>
            <person name="Seaver E.C."/>
            <person name="Weisblat D.A."/>
            <person name="Putnam N.H."/>
            <person name="Rokhsar D.S."/>
        </authorList>
    </citation>
    <scope>NUCLEOTIDE SEQUENCE</scope>
    <source>
        <strain evidence="9 11">I ESC-2004</strain>
    </source>
</reference>